<protein>
    <submittedName>
        <fullName evidence="2">ATP-dependent helicase/nuclease subunit B</fullName>
        <ecNumber evidence="2">3.1.-.-</ecNumber>
        <ecNumber evidence="2">3.6.4.12</ecNumber>
    </submittedName>
</protein>
<dbReference type="SUPFAM" id="SSF52540">
    <property type="entry name" value="P-loop containing nucleoside triphosphate hydrolases"/>
    <property type="match status" value="1"/>
</dbReference>
<keyword evidence="2" id="KW-0378">Hydrolase</keyword>
<dbReference type="EC" id="3.6.4.12" evidence="2"/>
<keyword evidence="2" id="KW-0547">Nucleotide-binding</keyword>
<dbReference type="AlphaFoldDB" id="A0A7W6RXD7"/>
<name>A0A7W6RXD7_9PROT</name>
<accession>A0A7W6RXD7</accession>
<gene>
    <name evidence="2" type="ORF">GGD88_000703</name>
</gene>
<keyword evidence="3" id="KW-1185">Reference proteome</keyword>
<evidence type="ECO:0000259" key="1">
    <source>
        <dbReference type="Pfam" id="PF12705"/>
    </source>
</evidence>
<dbReference type="EC" id="3.1.-.-" evidence="2"/>
<dbReference type="InterPro" id="IPR011604">
    <property type="entry name" value="PDDEXK-like_dom_sf"/>
</dbReference>
<dbReference type="Gene3D" id="3.90.320.10">
    <property type="match status" value="1"/>
</dbReference>
<reference evidence="2 3" key="1">
    <citation type="submission" date="2020-08" db="EMBL/GenBank/DDBJ databases">
        <title>Genome sequencing of Purple Non-Sulfur Bacteria from various extreme environments.</title>
        <authorList>
            <person name="Mayer M."/>
        </authorList>
    </citation>
    <scope>NUCLEOTIDE SEQUENCE [LARGE SCALE GENOMIC DNA]</scope>
    <source>
        <strain evidence="2 3">JA135</strain>
    </source>
</reference>
<sequence>MSAASRVFTIAPTRPFVDVLAAGLLDRCGGDPTALAETTVLLPTRRACRALREAFLRRAGGRALLLPRMVPLGDVDEDELVLGGGPEMGEGLLDLPPAIAPLRRQLLLARLVGARPLGPDGRPPTPEQAARLARELAGLLDQVQTERLSLDRLADLVPERYADHWRITVDFLRVLSEVWPAVLEAEGALDPAARRDRLMTAQAARWRDAPPPGPVIAAGSTGSIPATADLLAVVAEMPRGAVVLPGLDRTMDAESWAVLAPTHPQYGLRRLLARLDVDRAAVADWPAPDPAPGDGRADRVRLVAEAMRPAETSDAWRGAAPLPARALDGVTRITCASPREEADVIALMMRETLETPGRTAALVTLDRDLARRVAARLGRWGLTVDDSAGRPLAVTPPGAFLRLLAVAAAEDLAPGPLLDLLRHPLAAGGMDAGRFRALTRRLDREVLRGPRPAGGLAGLRRAVEARAPGATRPLLDLLDRLEAALGPLLALMTGPTVPPRALIETHMAAAEALAATRWEPGPLRLWAEAAGEAAATFAADLAAAADGLPDLAPRHYPGLFDALMTGQVVRPPQGGHPRLSILGPLEARAWHADRMILGGLNEGTWPPAVAADPWMSRPMRTAFGLPPPEQRIGLSAHDFTQALGAPDVALTRAERVEGTPTVPSRWLLRLDAATAAVGLADAWAAAARTPWRSWAARLRTVAALDPVPPPAPTPPVEARPARLSVTRIEQWMRDPYAIYARFVLGLEALEPLDRPLGPPEYGSLVHAALEAFRRAWPEALPRDVEGELLRIGRAVFAEGLADARVAAFWWPRFARTAAWVAAQEQARAGALRRVHVEVAGSLALTGVRRPFTLTGRADRVEADQDGGLVVVDHKTGAPPSKREVAAGYAPQLPLEAAMLAAGAFPEVTAGPVTGLEYWRLRGARAQGGEVRSVADDAPALAAEALAGLVALVNHYADPATPYPSQPVPEQAPRYSDYDHLARVREWSAAGAEDGA</sequence>
<keyword evidence="2" id="KW-0347">Helicase</keyword>
<dbReference type="EMBL" id="JACIGI010000004">
    <property type="protein sequence ID" value="MBB4284989.1"/>
    <property type="molecule type" value="Genomic_DNA"/>
</dbReference>
<comment type="caution">
    <text evidence="2">The sequence shown here is derived from an EMBL/GenBank/DDBJ whole genome shotgun (WGS) entry which is preliminary data.</text>
</comment>
<proteinExistence type="predicted"/>
<dbReference type="InterPro" id="IPR027417">
    <property type="entry name" value="P-loop_NTPase"/>
</dbReference>
<dbReference type="Proteomes" id="UP000555728">
    <property type="component" value="Unassembled WGS sequence"/>
</dbReference>
<feature type="domain" description="PD-(D/E)XK endonuclease-like" evidence="1">
    <location>
        <begin position="722"/>
        <end position="958"/>
    </location>
</feature>
<dbReference type="InterPro" id="IPR014153">
    <property type="entry name" value="Ds_break_AddB"/>
</dbReference>
<organism evidence="2 3">
    <name type="scientific">Roseospira goensis</name>
    <dbReference type="NCBI Taxonomy" id="391922"/>
    <lineage>
        <taxon>Bacteria</taxon>
        <taxon>Pseudomonadati</taxon>
        <taxon>Pseudomonadota</taxon>
        <taxon>Alphaproteobacteria</taxon>
        <taxon>Rhodospirillales</taxon>
        <taxon>Rhodospirillaceae</taxon>
        <taxon>Roseospira</taxon>
    </lineage>
</organism>
<dbReference type="NCBIfam" id="TIGR02786">
    <property type="entry name" value="addB_alphas"/>
    <property type="match status" value="1"/>
</dbReference>
<dbReference type="InterPro" id="IPR038726">
    <property type="entry name" value="PDDEXK_AddAB-type"/>
</dbReference>
<keyword evidence="2" id="KW-0067">ATP-binding</keyword>
<dbReference type="GO" id="GO:0016787">
    <property type="term" value="F:hydrolase activity"/>
    <property type="evidence" value="ECO:0007669"/>
    <property type="project" value="UniProtKB-KW"/>
</dbReference>
<evidence type="ECO:0000313" key="2">
    <source>
        <dbReference type="EMBL" id="MBB4284989.1"/>
    </source>
</evidence>
<evidence type="ECO:0000313" key="3">
    <source>
        <dbReference type="Proteomes" id="UP000555728"/>
    </source>
</evidence>
<dbReference type="Pfam" id="PF12705">
    <property type="entry name" value="PDDEXK_1"/>
    <property type="match status" value="1"/>
</dbReference>
<dbReference type="RefSeq" id="WP_184431757.1">
    <property type="nucleotide sequence ID" value="NZ_JACIGI010000004.1"/>
</dbReference>
<dbReference type="GO" id="GO:0003678">
    <property type="term" value="F:DNA helicase activity"/>
    <property type="evidence" value="ECO:0007669"/>
    <property type="project" value="UniProtKB-EC"/>
</dbReference>